<reference evidence="1" key="1">
    <citation type="submission" date="2016-04" db="EMBL/GenBank/DDBJ databases">
        <authorList>
            <person name="Evans L.H."/>
            <person name="Alamgir A."/>
            <person name="Owens N."/>
            <person name="Weber N.D."/>
            <person name="Virtaneva K."/>
            <person name="Barbian K."/>
            <person name="Babar A."/>
            <person name="Rosenke K."/>
        </authorList>
    </citation>
    <scope>NUCLEOTIDE SEQUENCE</scope>
    <source>
        <strain evidence="1">86</strain>
    </source>
</reference>
<dbReference type="AlphaFoldDB" id="A0A212JCM0"/>
<organism evidence="1">
    <name type="scientific">uncultured Alphaproteobacteria bacterium</name>
    <dbReference type="NCBI Taxonomy" id="91750"/>
    <lineage>
        <taxon>Bacteria</taxon>
        <taxon>Pseudomonadati</taxon>
        <taxon>Pseudomonadota</taxon>
        <taxon>Alphaproteobacteria</taxon>
        <taxon>environmental samples</taxon>
    </lineage>
</organism>
<proteinExistence type="predicted"/>
<accession>A0A212JCM0</accession>
<dbReference type="EMBL" id="FLUO01000001">
    <property type="protein sequence ID" value="SBV97213.1"/>
    <property type="molecule type" value="Genomic_DNA"/>
</dbReference>
<sequence length="121" mass="13914">MQTRRANLMPDRMRPAWWWGGTQLWEFATDGEVRLYLPWGPGFGCRRWIGATWVEDAPTTPMFDRRGTWLDPEGPHDDAWQASCLARAAYFSGIPWALRVAAAREDVPWLYLRAAASQLFG</sequence>
<gene>
    <name evidence="1" type="ORF">KL86APRO_10856</name>
</gene>
<protein>
    <submittedName>
        <fullName evidence="1">Uncharacterized protein</fullName>
    </submittedName>
</protein>
<name>A0A212JCM0_9PROT</name>
<evidence type="ECO:0000313" key="1">
    <source>
        <dbReference type="EMBL" id="SBV97213.1"/>
    </source>
</evidence>